<accession>A0A1H7H5H6</accession>
<dbReference type="EMBL" id="FOAN01000001">
    <property type="protein sequence ID" value="SEK45541.1"/>
    <property type="molecule type" value="Genomic_DNA"/>
</dbReference>
<gene>
    <name evidence="2" type="ORF">SAMN04515666_101561</name>
</gene>
<evidence type="ECO:0000259" key="1">
    <source>
        <dbReference type="Pfam" id="PF18546"/>
    </source>
</evidence>
<dbReference type="AlphaFoldDB" id="A0A1H7H5H6"/>
<sequence>MIAWGVCQFRGLASVTPSVSNISPSIGALEIDFDHHGLFNVLVADMAELLESIAGVEDACAYVSGIAARLGTDIEKQYKTALGVQRLNRDQLLEILIDLKNRAGGAFSIVEQDEDRVVFSNCACPLGRAAANHPSLCMLTSNIFGRLTANAVGYAAVDLEETIASGAAECRVVLHLKRIEPGPGTREYYRDDASAASA</sequence>
<protein>
    <recommendedName>
        <fullName evidence="1">Metanogen output domain-containing protein</fullName>
    </recommendedName>
</protein>
<name>A0A1H7H5H6_9HYPH</name>
<proteinExistence type="predicted"/>
<evidence type="ECO:0000313" key="3">
    <source>
        <dbReference type="Proteomes" id="UP000199664"/>
    </source>
</evidence>
<dbReference type="InterPro" id="IPR041359">
    <property type="entry name" value="MetOD1"/>
</dbReference>
<organism evidence="2 3">
    <name type="scientific">Bosea lupini</name>
    <dbReference type="NCBI Taxonomy" id="1036779"/>
    <lineage>
        <taxon>Bacteria</taxon>
        <taxon>Pseudomonadati</taxon>
        <taxon>Pseudomonadota</taxon>
        <taxon>Alphaproteobacteria</taxon>
        <taxon>Hyphomicrobiales</taxon>
        <taxon>Boseaceae</taxon>
        <taxon>Bosea</taxon>
    </lineage>
</organism>
<dbReference type="STRING" id="1036779.SAMN04515666_101561"/>
<reference evidence="3" key="1">
    <citation type="submission" date="2016-10" db="EMBL/GenBank/DDBJ databases">
        <authorList>
            <person name="Varghese N."/>
            <person name="Submissions S."/>
        </authorList>
    </citation>
    <scope>NUCLEOTIDE SEQUENCE [LARGE SCALE GENOMIC DNA]</scope>
    <source>
        <strain evidence="3">LMG 26383,CCUG 61248,R- 45681</strain>
    </source>
</reference>
<feature type="domain" description="Metanogen output" evidence="1">
    <location>
        <begin position="48"/>
        <end position="174"/>
    </location>
</feature>
<dbReference type="Proteomes" id="UP000199664">
    <property type="component" value="Unassembled WGS sequence"/>
</dbReference>
<evidence type="ECO:0000313" key="2">
    <source>
        <dbReference type="EMBL" id="SEK45541.1"/>
    </source>
</evidence>
<keyword evidence="3" id="KW-1185">Reference proteome</keyword>
<dbReference type="Pfam" id="PF18546">
    <property type="entry name" value="MetOD1"/>
    <property type="match status" value="1"/>
</dbReference>